<evidence type="ECO:0000256" key="2">
    <source>
        <dbReference type="ARBA" id="ARBA00022598"/>
    </source>
</evidence>
<dbReference type="GO" id="GO:0071555">
    <property type="term" value="P:cell wall organization"/>
    <property type="evidence" value="ECO:0007669"/>
    <property type="project" value="UniProtKB-KW"/>
</dbReference>
<keyword evidence="5 10" id="KW-0067">ATP-binding</keyword>
<evidence type="ECO:0000256" key="1">
    <source>
        <dbReference type="ARBA" id="ARBA00022490"/>
    </source>
</evidence>
<dbReference type="SUPFAM" id="SSF53244">
    <property type="entry name" value="MurD-like peptide ligases, peptide-binding domain"/>
    <property type="match status" value="1"/>
</dbReference>
<dbReference type="Gene3D" id="3.90.190.20">
    <property type="entry name" value="Mur ligase, C-terminal domain"/>
    <property type="match status" value="1"/>
</dbReference>
<protein>
    <recommendedName>
        <fullName evidence="10 11">UDP-N-acetylmuramoyl-tripeptide--D-alanyl-D-alanine ligase</fullName>
        <ecNumber evidence="10 11">6.3.2.10</ecNumber>
    </recommendedName>
    <alternativeName>
        <fullName evidence="10">D-alanyl-D-alanine-adding enzyme</fullName>
    </alternativeName>
</protein>
<dbReference type="Gene3D" id="3.40.1390.10">
    <property type="entry name" value="MurE/MurF, N-terminal domain"/>
    <property type="match status" value="1"/>
</dbReference>
<proteinExistence type="inferred from homology"/>
<dbReference type="GO" id="GO:0005737">
    <property type="term" value="C:cytoplasm"/>
    <property type="evidence" value="ECO:0007669"/>
    <property type="project" value="UniProtKB-SubCell"/>
</dbReference>
<reference evidence="14 15" key="1">
    <citation type="submission" date="2020-02" db="EMBL/GenBank/DDBJ databases">
        <authorList>
            <person name="Hogendoorn C."/>
        </authorList>
    </citation>
    <scope>NUCLEOTIDE SEQUENCE [LARGE SCALE GENOMIC DNA]</scope>
    <source>
        <strain evidence="14">R501</strain>
    </source>
</reference>
<feature type="domain" description="Mur ligase central" evidence="13">
    <location>
        <begin position="106"/>
        <end position="292"/>
    </location>
</feature>
<dbReference type="EMBL" id="LR778114">
    <property type="protein sequence ID" value="CAB1128463.1"/>
    <property type="molecule type" value="Genomic_DNA"/>
</dbReference>
<evidence type="ECO:0000256" key="3">
    <source>
        <dbReference type="ARBA" id="ARBA00022618"/>
    </source>
</evidence>
<dbReference type="GO" id="GO:0047480">
    <property type="term" value="F:UDP-N-acetylmuramoyl-tripeptide-D-alanyl-D-alanine ligase activity"/>
    <property type="evidence" value="ECO:0007669"/>
    <property type="project" value="UniProtKB-UniRule"/>
</dbReference>
<dbReference type="SUPFAM" id="SSF63418">
    <property type="entry name" value="MurE/MurF N-terminal domain"/>
    <property type="match status" value="1"/>
</dbReference>
<evidence type="ECO:0000259" key="12">
    <source>
        <dbReference type="Pfam" id="PF02875"/>
    </source>
</evidence>
<dbReference type="EC" id="6.3.2.10" evidence="10 11"/>
<dbReference type="InterPro" id="IPR036615">
    <property type="entry name" value="Mur_ligase_C_dom_sf"/>
</dbReference>
<evidence type="ECO:0000256" key="6">
    <source>
        <dbReference type="ARBA" id="ARBA00022960"/>
    </source>
</evidence>
<dbReference type="UniPathway" id="UPA00219"/>
<dbReference type="GO" id="GO:0008360">
    <property type="term" value="P:regulation of cell shape"/>
    <property type="evidence" value="ECO:0007669"/>
    <property type="project" value="UniProtKB-KW"/>
</dbReference>
<gene>
    <name evidence="10 14" type="primary">murF</name>
    <name evidence="14" type="ORF">R50_0957</name>
</gene>
<evidence type="ECO:0000256" key="5">
    <source>
        <dbReference type="ARBA" id="ARBA00022840"/>
    </source>
</evidence>
<organism evidence="14 15">
    <name type="scientific">Candidatus Hydrogenisulfobacillus filiaventi</name>
    <dbReference type="NCBI Taxonomy" id="2707344"/>
    <lineage>
        <taxon>Bacteria</taxon>
        <taxon>Bacillati</taxon>
        <taxon>Bacillota</taxon>
        <taxon>Clostridia</taxon>
        <taxon>Eubacteriales</taxon>
        <taxon>Clostridiales Family XVII. Incertae Sedis</taxon>
        <taxon>Candidatus Hydrogenisulfobacillus</taxon>
    </lineage>
</organism>
<keyword evidence="3 10" id="KW-0132">Cell division</keyword>
<comment type="function">
    <text evidence="10 11">Involved in cell wall formation. Catalyzes the final step in the synthesis of UDP-N-acetylmuramoyl-pentapeptide, the precursor of murein.</text>
</comment>
<dbReference type="PANTHER" id="PTHR43024:SF1">
    <property type="entry name" value="UDP-N-ACETYLMURAMOYL-TRIPEPTIDE--D-ALANYL-D-ALANINE LIGASE"/>
    <property type="match status" value="1"/>
</dbReference>
<keyword evidence="7 10" id="KW-0573">Peptidoglycan synthesis</keyword>
<keyword evidence="1 10" id="KW-0963">Cytoplasm</keyword>
<dbReference type="InterPro" id="IPR036565">
    <property type="entry name" value="Mur-like_cat_sf"/>
</dbReference>
<dbReference type="GO" id="GO:0009252">
    <property type="term" value="P:peptidoglycan biosynthetic process"/>
    <property type="evidence" value="ECO:0007669"/>
    <property type="project" value="UniProtKB-UniRule"/>
</dbReference>
<keyword evidence="6 10" id="KW-0133">Cell shape</keyword>
<dbReference type="InterPro" id="IPR035911">
    <property type="entry name" value="MurE/MurF_N"/>
</dbReference>
<dbReference type="NCBIfam" id="TIGR01143">
    <property type="entry name" value="murF"/>
    <property type="match status" value="1"/>
</dbReference>
<comment type="pathway">
    <text evidence="10 11">Cell wall biogenesis; peptidoglycan biosynthesis.</text>
</comment>
<evidence type="ECO:0000256" key="10">
    <source>
        <dbReference type="HAMAP-Rule" id="MF_02019"/>
    </source>
</evidence>
<dbReference type="Proteomes" id="UP000503399">
    <property type="component" value="Chromosome"/>
</dbReference>
<dbReference type="InterPro" id="IPR051046">
    <property type="entry name" value="MurCDEF_CellWall_CoF430Synth"/>
</dbReference>
<dbReference type="PANTHER" id="PTHR43024">
    <property type="entry name" value="UDP-N-ACETYLMURAMOYL-TRIPEPTIDE--D-ALANYL-D-ALANINE LIGASE"/>
    <property type="match status" value="1"/>
</dbReference>
<dbReference type="InterPro" id="IPR004101">
    <property type="entry name" value="Mur_ligase_C"/>
</dbReference>
<evidence type="ECO:0000259" key="13">
    <source>
        <dbReference type="Pfam" id="PF08245"/>
    </source>
</evidence>
<keyword evidence="9 10" id="KW-0961">Cell wall biogenesis/degradation</keyword>
<dbReference type="KEGG" id="hfv:R50_0957"/>
<dbReference type="GO" id="GO:0005524">
    <property type="term" value="F:ATP binding"/>
    <property type="evidence" value="ECO:0007669"/>
    <property type="project" value="UniProtKB-UniRule"/>
</dbReference>
<evidence type="ECO:0000256" key="11">
    <source>
        <dbReference type="RuleBase" id="RU004136"/>
    </source>
</evidence>
<dbReference type="InterPro" id="IPR005863">
    <property type="entry name" value="UDP-N-AcMur_synth"/>
</dbReference>
<keyword evidence="2 10" id="KW-0436">Ligase</keyword>
<dbReference type="GO" id="GO:0051301">
    <property type="term" value="P:cell division"/>
    <property type="evidence" value="ECO:0007669"/>
    <property type="project" value="UniProtKB-KW"/>
</dbReference>
<evidence type="ECO:0000313" key="14">
    <source>
        <dbReference type="EMBL" id="CAB1128463.1"/>
    </source>
</evidence>
<comment type="similarity">
    <text evidence="10">Belongs to the MurCDEF family. MurF subfamily.</text>
</comment>
<dbReference type="Gene3D" id="3.40.1190.10">
    <property type="entry name" value="Mur-like, catalytic domain"/>
    <property type="match status" value="1"/>
</dbReference>
<accession>A0A6F8ZFQ1</accession>
<comment type="subcellular location">
    <subcellularLocation>
        <location evidence="10 11">Cytoplasm</location>
    </subcellularLocation>
</comment>
<sequence>MMRLSYGQLAAWSGGRLEAWDPDAMVADMVIDSRAAGPGGCFWALPGEHTHGRLFVHEAWARGAVAACDPLAGSGGPALRLADPLEGLGRFLRAALEAGRVTVVGVTGSVGKTSVKELTAAALRSRFRVAQSEGNYNTAIGLPLSFFRGPEDATHFVAEMGMRGPGEIRALTRLARPRVAIITTIGPSHLERLGSLEAIADAKAEILEGLEPGGVAILNRDDPRVWALAARVRQGTVVGVGEAAGDVRVRSVETLPAGTRVELEEGGRTAVVTLPWLGRHQALNAALAAAAARVLGLGWPEVVQGLEAVEPGRARLRRQTVGRLTVLEDVYNASPASMEAALKVLEAAGGRRVAVLGDMLELGSLEEAGHRTVGSRAGTVAEVVVAVGRRARALAEAATAAGQAQVYWEPDAGHALERLQAVLAPGDTVLFKASRAMAFERLVEAVRAWGGPA</sequence>
<dbReference type="SUPFAM" id="SSF53623">
    <property type="entry name" value="MurD-like peptide ligases, catalytic domain"/>
    <property type="match status" value="1"/>
</dbReference>
<evidence type="ECO:0000313" key="15">
    <source>
        <dbReference type="Proteomes" id="UP000503399"/>
    </source>
</evidence>
<dbReference type="Pfam" id="PF08245">
    <property type="entry name" value="Mur_ligase_M"/>
    <property type="match status" value="1"/>
</dbReference>
<keyword evidence="8 10" id="KW-0131">Cell cycle</keyword>
<feature type="domain" description="Mur ligase C-terminal" evidence="12">
    <location>
        <begin position="315"/>
        <end position="435"/>
    </location>
</feature>
<keyword evidence="4 10" id="KW-0547">Nucleotide-binding</keyword>
<dbReference type="AlphaFoldDB" id="A0A6F8ZFQ1"/>
<name>A0A6F8ZFQ1_9FIRM</name>
<evidence type="ECO:0000256" key="4">
    <source>
        <dbReference type="ARBA" id="ARBA00022741"/>
    </source>
</evidence>
<keyword evidence="15" id="KW-1185">Reference proteome</keyword>
<evidence type="ECO:0000256" key="7">
    <source>
        <dbReference type="ARBA" id="ARBA00022984"/>
    </source>
</evidence>
<dbReference type="Pfam" id="PF02875">
    <property type="entry name" value="Mur_ligase_C"/>
    <property type="match status" value="1"/>
</dbReference>
<comment type="catalytic activity">
    <reaction evidence="10 11">
        <text>D-alanyl-D-alanine + UDP-N-acetyl-alpha-D-muramoyl-L-alanyl-gamma-D-glutamyl-meso-2,6-diaminopimelate + ATP = UDP-N-acetyl-alpha-D-muramoyl-L-alanyl-gamma-D-glutamyl-meso-2,6-diaminopimeloyl-D-alanyl-D-alanine + ADP + phosphate + H(+)</text>
        <dbReference type="Rhea" id="RHEA:28374"/>
        <dbReference type="ChEBI" id="CHEBI:15378"/>
        <dbReference type="ChEBI" id="CHEBI:30616"/>
        <dbReference type="ChEBI" id="CHEBI:43474"/>
        <dbReference type="ChEBI" id="CHEBI:57822"/>
        <dbReference type="ChEBI" id="CHEBI:61386"/>
        <dbReference type="ChEBI" id="CHEBI:83905"/>
        <dbReference type="ChEBI" id="CHEBI:456216"/>
        <dbReference type="EC" id="6.3.2.10"/>
    </reaction>
</comment>
<evidence type="ECO:0000256" key="9">
    <source>
        <dbReference type="ARBA" id="ARBA00023316"/>
    </source>
</evidence>
<dbReference type="HAMAP" id="MF_02019">
    <property type="entry name" value="MurF"/>
    <property type="match status" value="1"/>
</dbReference>
<feature type="binding site" evidence="10">
    <location>
        <begin position="108"/>
        <end position="114"/>
    </location>
    <ligand>
        <name>ATP</name>
        <dbReference type="ChEBI" id="CHEBI:30616"/>
    </ligand>
</feature>
<evidence type="ECO:0000256" key="8">
    <source>
        <dbReference type="ARBA" id="ARBA00023306"/>
    </source>
</evidence>
<dbReference type="InterPro" id="IPR013221">
    <property type="entry name" value="Mur_ligase_cen"/>
</dbReference>